<dbReference type="Proteomes" id="UP000078162">
    <property type="component" value="Chromosome"/>
</dbReference>
<organism evidence="1 2">
    <name type="scientific">Candidatus Chlamydia sanziniae</name>
    <dbReference type="NCBI Taxonomy" id="1806891"/>
    <lineage>
        <taxon>Bacteria</taxon>
        <taxon>Pseudomonadati</taxon>
        <taxon>Chlamydiota</taxon>
        <taxon>Chlamydiia</taxon>
        <taxon>Chlamydiales</taxon>
        <taxon>Chlamydiaceae</taxon>
        <taxon>Chlamydia/Chlamydophila group</taxon>
        <taxon>Chlamydia</taxon>
    </lineage>
</organism>
<name>A0A1A9HW62_9CHLA</name>
<evidence type="ECO:0000313" key="1">
    <source>
        <dbReference type="EMBL" id="ANH78284.1"/>
    </source>
</evidence>
<gene>
    <name evidence="1" type="ORF">Cs308_0113</name>
</gene>
<dbReference type="EMBL" id="CP014639">
    <property type="protein sequence ID" value="ANH78284.1"/>
    <property type="molecule type" value="Genomic_DNA"/>
</dbReference>
<reference evidence="2" key="1">
    <citation type="submission" date="2016-03" db="EMBL/GenBank/DDBJ databases">
        <title>Culture-independent genomics supports pathogen discovery for uncultivable bacteria within the genus Chlamydia.</title>
        <authorList>
            <person name="Taylor-Brown A."/>
            <person name="Bachmann N.L."/>
            <person name="Borel N."/>
            <person name="Polkinghorne A."/>
        </authorList>
    </citation>
    <scope>NUCLEOTIDE SEQUENCE [LARGE SCALE GENOMIC DNA]</scope>
    <source>
        <strain evidence="2">2742-308</strain>
    </source>
</reference>
<dbReference type="AlphaFoldDB" id="A0A1A9HW62"/>
<dbReference type="STRING" id="1806891.Cs308_0113"/>
<keyword evidence="2" id="KW-1185">Reference proteome</keyword>
<dbReference type="KEGG" id="csaz:Cs308_0113"/>
<sequence length="37" mass="4558">MTHLLLFFSYLVKKEEYSFQMSEDKLFFSFESVILFL</sequence>
<accession>A0A1A9HW62</accession>
<evidence type="ECO:0000313" key="2">
    <source>
        <dbReference type="Proteomes" id="UP000078162"/>
    </source>
</evidence>
<dbReference type="PATRIC" id="fig|1806891.3.peg.109"/>
<protein>
    <submittedName>
        <fullName evidence="1">Uncharacterized protein</fullName>
    </submittedName>
</protein>
<proteinExistence type="predicted"/>